<keyword evidence="2 4" id="KW-0238">DNA-binding</keyword>
<feature type="DNA-binding region" description="H-T-H motif" evidence="4">
    <location>
        <begin position="45"/>
        <end position="64"/>
    </location>
</feature>
<evidence type="ECO:0000256" key="1">
    <source>
        <dbReference type="ARBA" id="ARBA00023015"/>
    </source>
</evidence>
<organism evidence="6 7">
    <name type="scientific">Cryptosporangium minutisporangium</name>
    <dbReference type="NCBI Taxonomy" id="113569"/>
    <lineage>
        <taxon>Bacteria</taxon>
        <taxon>Bacillati</taxon>
        <taxon>Actinomycetota</taxon>
        <taxon>Actinomycetes</taxon>
        <taxon>Cryptosporangiales</taxon>
        <taxon>Cryptosporangiaceae</taxon>
        <taxon>Cryptosporangium</taxon>
    </lineage>
</organism>
<name>A0ABP6SRQ5_9ACTN</name>
<dbReference type="PROSITE" id="PS50977">
    <property type="entry name" value="HTH_TETR_2"/>
    <property type="match status" value="1"/>
</dbReference>
<gene>
    <name evidence="6" type="ORF">GCM10020369_07750</name>
</gene>
<dbReference type="EMBL" id="BAAAYN010000004">
    <property type="protein sequence ID" value="GAA3383118.1"/>
    <property type="molecule type" value="Genomic_DNA"/>
</dbReference>
<evidence type="ECO:0000256" key="2">
    <source>
        <dbReference type="ARBA" id="ARBA00023125"/>
    </source>
</evidence>
<dbReference type="Proteomes" id="UP001501676">
    <property type="component" value="Unassembled WGS sequence"/>
</dbReference>
<sequence length="218" mass="23844">MSSVNPDSEKAEKYPLRSQKARQTRLAVITAAIELFSAHGYAGTTIEAIAARAGVARPTVFTAVPGGKPQLLKEARDVAIAGDDEPVPIPERPWMRHAMAQTDPRELIRLQAGNYLRVNTRLAPIDRALKAAADPALAELQDVAPKQRYFGALMTARRLAELDGLRAGLTPEDAADVIYGLNEPELYLTLVRERGWTGERYAAFLADQLTYALLPPMV</sequence>
<dbReference type="Gene3D" id="1.10.357.10">
    <property type="entry name" value="Tetracycline Repressor, domain 2"/>
    <property type="match status" value="1"/>
</dbReference>
<comment type="caution">
    <text evidence="6">The sequence shown here is derived from an EMBL/GenBank/DDBJ whole genome shotgun (WGS) entry which is preliminary data.</text>
</comment>
<dbReference type="InterPro" id="IPR009057">
    <property type="entry name" value="Homeodomain-like_sf"/>
</dbReference>
<dbReference type="RefSeq" id="WP_345726538.1">
    <property type="nucleotide sequence ID" value="NZ_BAAAYN010000004.1"/>
</dbReference>
<dbReference type="InterPro" id="IPR001647">
    <property type="entry name" value="HTH_TetR"/>
</dbReference>
<evidence type="ECO:0000313" key="6">
    <source>
        <dbReference type="EMBL" id="GAA3383118.1"/>
    </source>
</evidence>
<evidence type="ECO:0000313" key="7">
    <source>
        <dbReference type="Proteomes" id="UP001501676"/>
    </source>
</evidence>
<protein>
    <recommendedName>
        <fullName evidence="5">HTH tetR-type domain-containing protein</fullName>
    </recommendedName>
</protein>
<accession>A0ABP6SRQ5</accession>
<feature type="domain" description="HTH tetR-type" evidence="5">
    <location>
        <begin position="22"/>
        <end position="82"/>
    </location>
</feature>
<reference evidence="7" key="1">
    <citation type="journal article" date="2019" name="Int. J. Syst. Evol. Microbiol.">
        <title>The Global Catalogue of Microorganisms (GCM) 10K type strain sequencing project: providing services to taxonomists for standard genome sequencing and annotation.</title>
        <authorList>
            <consortium name="The Broad Institute Genomics Platform"/>
            <consortium name="The Broad Institute Genome Sequencing Center for Infectious Disease"/>
            <person name="Wu L."/>
            <person name="Ma J."/>
        </authorList>
    </citation>
    <scope>NUCLEOTIDE SEQUENCE [LARGE SCALE GENOMIC DNA]</scope>
    <source>
        <strain evidence="7">JCM 9458</strain>
    </source>
</reference>
<dbReference type="SUPFAM" id="SSF46689">
    <property type="entry name" value="Homeodomain-like"/>
    <property type="match status" value="1"/>
</dbReference>
<dbReference type="Pfam" id="PF00440">
    <property type="entry name" value="TetR_N"/>
    <property type="match status" value="1"/>
</dbReference>
<dbReference type="InterPro" id="IPR050109">
    <property type="entry name" value="HTH-type_TetR-like_transc_reg"/>
</dbReference>
<dbReference type="PANTHER" id="PTHR30055">
    <property type="entry name" value="HTH-TYPE TRANSCRIPTIONAL REGULATOR RUTR"/>
    <property type="match status" value="1"/>
</dbReference>
<evidence type="ECO:0000256" key="4">
    <source>
        <dbReference type="PROSITE-ProRule" id="PRU00335"/>
    </source>
</evidence>
<keyword evidence="3" id="KW-0804">Transcription</keyword>
<evidence type="ECO:0000256" key="3">
    <source>
        <dbReference type="ARBA" id="ARBA00023163"/>
    </source>
</evidence>
<dbReference type="PANTHER" id="PTHR30055:SF234">
    <property type="entry name" value="HTH-TYPE TRANSCRIPTIONAL REGULATOR BETI"/>
    <property type="match status" value="1"/>
</dbReference>
<proteinExistence type="predicted"/>
<evidence type="ECO:0000259" key="5">
    <source>
        <dbReference type="PROSITE" id="PS50977"/>
    </source>
</evidence>
<keyword evidence="7" id="KW-1185">Reference proteome</keyword>
<keyword evidence="1" id="KW-0805">Transcription regulation</keyword>